<sequence>MNQPPPNQNQPSDQPADQPAPPPKQTLTSLSAPYQPGANWADVHEDALDLPTPRGGRADGSGKGPRSLVAMCLRVLAENVLGATAEALEVVPEGLLGRLWREAYLRNMPFNTWKLLTTTLLPALDPGPDGDVDPQRSSVTLIMAMVRYCQEIVNPPCELDVYLEPLRDLGSGLVYLCIDNVSRFRPHELIPLAQLPHLAVLELIDREPGWSWIDDRLIGNWDATGDNAFANLRILKIMSATHMVTETGLGLVMGFPRLEIFDITVRPAPGTLPGKRRELENTYGWRITKPHGSLFVSYASAYFSRHIGVNKLGVGGLVTTFEDDRQEVTWGRCDHHGEPEEVIRLDCRWRAIIGGYFKFPQIWTGGKGVYTPVAEVPENEFFWFLALLDGQTKNHYDATATPRARKQAAGVALPDERFVHLKLRTVPPENGWTDDRTLALLDRLIFSRGWRNPVSEPATAMTTTRPQENATRRRLDPSWTARAEDRKELGLRPRKQQKVGDLLSSFGTG</sequence>
<comment type="caution">
    <text evidence="2">The sequence shown here is derived from an EMBL/GenBank/DDBJ whole genome shotgun (WGS) entry which is preliminary data.</text>
</comment>
<evidence type="ECO:0000313" key="3">
    <source>
        <dbReference type="Proteomes" id="UP001302676"/>
    </source>
</evidence>
<reference evidence="2" key="2">
    <citation type="submission" date="2023-05" db="EMBL/GenBank/DDBJ databases">
        <authorList>
            <consortium name="Lawrence Berkeley National Laboratory"/>
            <person name="Steindorff A."/>
            <person name="Hensen N."/>
            <person name="Bonometti L."/>
            <person name="Westerberg I."/>
            <person name="Brannstrom I.O."/>
            <person name="Guillou S."/>
            <person name="Cros-Aarteil S."/>
            <person name="Calhoun S."/>
            <person name="Haridas S."/>
            <person name="Kuo A."/>
            <person name="Mondo S."/>
            <person name="Pangilinan J."/>
            <person name="Riley R."/>
            <person name="Labutti K."/>
            <person name="Andreopoulos B."/>
            <person name="Lipzen A."/>
            <person name="Chen C."/>
            <person name="Yanf M."/>
            <person name="Daum C."/>
            <person name="Ng V."/>
            <person name="Clum A."/>
            <person name="Ohm R."/>
            <person name="Martin F."/>
            <person name="Silar P."/>
            <person name="Natvig D."/>
            <person name="Lalanne C."/>
            <person name="Gautier V."/>
            <person name="Ament-Velasquez S.L."/>
            <person name="Kruys A."/>
            <person name="Hutchinson M.I."/>
            <person name="Powell A.J."/>
            <person name="Barry K."/>
            <person name="Miller A.N."/>
            <person name="Grigoriev I.V."/>
            <person name="Debuchy R."/>
            <person name="Gladieux P."/>
            <person name="Thoren M.H."/>
            <person name="Johannesson H."/>
        </authorList>
    </citation>
    <scope>NUCLEOTIDE SEQUENCE</scope>
    <source>
        <strain evidence="2">CBS 141.50</strain>
    </source>
</reference>
<dbReference type="GeneID" id="87817586"/>
<dbReference type="AlphaFoldDB" id="A0AAN6V303"/>
<feature type="compositionally biased region" description="Polar residues" evidence="1">
    <location>
        <begin position="460"/>
        <end position="469"/>
    </location>
</feature>
<keyword evidence="3" id="KW-1185">Reference proteome</keyword>
<evidence type="ECO:0000256" key="1">
    <source>
        <dbReference type="SAM" id="MobiDB-lite"/>
    </source>
</evidence>
<dbReference type="EMBL" id="MU853590">
    <property type="protein sequence ID" value="KAK4143100.1"/>
    <property type="molecule type" value="Genomic_DNA"/>
</dbReference>
<reference evidence="2" key="1">
    <citation type="journal article" date="2023" name="Mol. Phylogenet. Evol.">
        <title>Genome-scale phylogeny and comparative genomics of the fungal order Sordariales.</title>
        <authorList>
            <person name="Hensen N."/>
            <person name="Bonometti L."/>
            <person name="Westerberg I."/>
            <person name="Brannstrom I.O."/>
            <person name="Guillou S."/>
            <person name="Cros-Aarteil S."/>
            <person name="Calhoun S."/>
            <person name="Haridas S."/>
            <person name="Kuo A."/>
            <person name="Mondo S."/>
            <person name="Pangilinan J."/>
            <person name="Riley R."/>
            <person name="LaButti K."/>
            <person name="Andreopoulos B."/>
            <person name="Lipzen A."/>
            <person name="Chen C."/>
            <person name="Yan M."/>
            <person name="Daum C."/>
            <person name="Ng V."/>
            <person name="Clum A."/>
            <person name="Steindorff A."/>
            <person name="Ohm R.A."/>
            <person name="Martin F."/>
            <person name="Silar P."/>
            <person name="Natvig D.O."/>
            <person name="Lalanne C."/>
            <person name="Gautier V."/>
            <person name="Ament-Velasquez S.L."/>
            <person name="Kruys A."/>
            <person name="Hutchinson M.I."/>
            <person name="Powell A.J."/>
            <person name="Barry K."/>
            <person name="Miller A.N."/>
            <person name="Grigoriev I.V."/>
            <person name="Debuchy R."/>
            <person name="Gladieux P."/>
            <person name="Hiltunen Thoren M."/>
            <person name="Johannesson H."/>
        </authorList>
    </citation>
    <scope>NUCLEOTIDE SEQUENCE</scope>
    <source>
        <strain evidence="2">CBS 141.50</strain>
    </source>
</reference>
<feature type="compositionally biased region" description="Basic and acidic residues" evidence="1">
    <location>
        <begin position="470"/>
        <end position="491"/>
    </location>
</feature>
<feature type="region of interest" description="Disordered" evidence="1">
    <location>
        <begin position="1"/>
        <end position="38"/>
    </location>
</feature>
<accession>A0AAN6V303</accession>
<dbReference type="Proteomes" id="UP001302676">
    <property type="component" value="Unassembled WGS sequence"/>
</dbReference>
<proteinExistence type="predicted"/>
<evidence type="ECO:0000313" key="2">
    <source>
        <dbReference type="EMBL" id="KAK4143100.1"/>
    </source>
</evidence>
<protein>
    <submittedName>
        <fullName evidence="2">Uncharacterized protein</fullName>
    </submittedName>
</protein>
<dbReference type="RefSeq" id="XP_062636471.1">
    <property type="nucleotide sequence ID" value="XM_062780973.1"/>
</dbReference>
<organism evidence="2 3">
    <name type="scientific">Dichotomopilus funicola</name>
    <dbReference type="NCBI Taxonomy" id="1934379"/>
    <lineage>
        <taxon>Eukaryota</taxon>
        <taxon>Fungi</taxon>
        <taxon>Dikarya</taxon>
        <taxon>Ascomycota</taxon>
        <taxon>Pezizomycotina</taxon>
        <taxon>Sordariomycetes</taxon>
        <taxon>Sordariomycetidae</taxon>
        <taxon>Sordariales</taxon>
        <taxon>Chaetomiaceae</taxon>
        <taxon>Dichotomopilus</taxon>
    </lineage>
</organism>
<feature type="region of interest" description="Disordered" evidence="1">
    <location>
        <begin position="455"/>
        <end position="509"/>
    </location>
</feature>
<name>A0AAN6V303_9PEZI</name>
<gene>
    <name evidence="2" type="ORF">C8A04DRAFT_29329</name>
</gene>